<name>A0AAE1LEP8_9NEOP</name>
<dbReference type="GO" id="GO:0004843">
    <property type="term" value="F:cysteine-type deubiquitinase activity"/>
    <property type="evidence" value="ECO:0007669"/>
    <property type="project" value="InterPro"/>
</dbReference>
<comment type="cofactor">
    <cofactor evidence="1">
        <name>a divalent metal cation</name>
        <dbReference type="ChEBI" id="CHEBI:60240"/>
    </cofactor>
</comment>
<reference evidence="5" key="2">
    <citation type="journal article" date="2023" name="BMC Genomics">
        <title>Pest status, molecular evolution, and epigenetic factors derived from the genome assembly of Frankliniella fusca, a thysanopteran phytovirus vector.</title>
        <authorList>
            <person name="Catto M.A."/>
            <person name="Labadie P.E."/>
            <person name="Jacobson A.L."/>
            <person name="Kennedy G.G."/>
            <person name="Srinivasan R."/>
            <person name="Hunt B.G."/>
        </authorList>
    </citation>
    <scope>NUCLEOTIDE SEQUENCE</scope>
    <source>
        <strain evidence="5">PL_HMW_Pooled</strain>
    </source>
</reference>
<dbReference type="InterPro" id="IPR038765">
    <property type="entry name" value="Papain-like_cys_pep_sf"/>
</dbReference>
<evidence type="ECO:0000259" key="4">
    <source>
        <dbReference type="PROSITE" id="PS50235"/>
    </source>
</evidence>
<dbReference type="AlphaFoldDB" id="A0AAE1LEP8"/>
<dbReference type="SUPFAM" id="SSF54001">
    <property type="entry name" value="Cysteine proteinases"/>
    <property type="match status" value="1"/>
</dbReference>
<feature type="compositionally biased region" description="Basic and acidic residues" evidence="3">
    <location>
        <begin position="671"/>
        <end position="685"/>
    </location>
</feature>
<organism evidence="5 6">
    <name type="scientific">Frankliniella fusca</name>
    <dbReference type="NCBI Taxonomy" id="407009"/>
    <lineage>
        <taxon>Eukaryota</taxon>
        <taxon>Metazoa</taxon>
        <taxon>Ecdysozoa</taxon>
        <taxon>Arthropoda</taxon>
        <taxon>Hexapoda</taxon>
        <taxon>Insecta</taxon>
        <taxon>Pterygota</taxon>
        <taxon>Neoptera</taxon>
        <taxon>Paraneoptera</taxon>
        <taxon>Thysanoptera</taxon>
        <taxon>Terebrantia</taxon>
        <taxon>Thripoidea</taxon>
        <taxon>Thripidae</taxon>
        <taxon>Frankliniella</taxon>
    </lineage>
</organism>
<dbReference type="InterPro" id="IPR001394">
    <property type="entry name" value="Peptidase_C19_UCH"/>
</dbReference>
<dbReference type="Proteomes" id="UP001219518">
    <property type="component" value="Unassembled WGS sequence"/>
</dbReference>
<dbReference type="Pfam" id="PF13613">
    <property type="entry name" value="HTH_Tnp_4"/>
    <property type="match status" value="1"/>
</dbReference>
<evidence type="ECO:0000256" key="3">
    <source>
        <dbReference type="SAM" id="MobiDB-lite"/>
    </source>
</evidence>
<accession>A0AAE1LEP8</accession>
<evidence type="ECO:0000256" key="2">
    <source>
        <dbReference type="ARBA" id="ARBA00022723"/>
    </source>
</evidence>
<dbReference type="PANTHER" id="PTHR23080">
    <property type="entry name" value="THAP DOMAIN PROTEIN"/>
    <property type="match status" value="1"/>
</dbReference>
<dbReference type="InterPro" id="IPR027805">
    <property type="entry name" value="Transposase_HTH_dom"/>
</dbReference>
<dbReference type="GO" id="GO:0016579">
    <property type="term" value="P:protein deubiquitination"/>
    <property type="evidence" value="ECO:0007669"/>
    <property type="project" value="InterPro"/>
</dbReference>
<feature type="compositionally biased region" description="Basic and acidic residues" evidence="3">
    <location>
        <begin position="649"/>
        <end position="664"/>
    </location>
</feature>
<gene>
    <name evidence="5" type="ORF">KUF71_026152</name>
</gene>
<dbReference type="GO" id="GO:0046872">
    <property type="term" value="F:metal ion binding"/>
    <property type="evidence" value="ECO:0007669"/>
    <property type="project" value="UniProtKB-KW"/>
</dbReference>
<keyword evidence="5" id="KW-0378">Hydrolase</keyword>
<dbReference type="Pfam" id="PF13359">
    <property type="entry name" value="DDE_Tnp_4"/>
    <property type="match status" value="1"/>
</dbReference>
<evidence type="ECO:0000313" key="5">
    <source>
        <dbReference type="EMBL" id="KAK3917331.1"/>
    </source>
</evidence>
<evidence type="ECO:0000313" key="6">
    <source>
        <dbReference type="Proteomes" id="UP001219518"/>
    </source>
</evidence>
<dbReference type="PROSITE" id="PS00973">
    <property type="entry name" value="USP_2"/>
    <property type="match status" value="1"/>
</dbReference>
<keyword evidence="2" id="KW-0479">Metal-binding</keyword>
<dbReference type="Gene3D" id="3.90.70.10">
    <property type="entry name" value="Cysteine proteinases"/>
    <property type="match status" value="2"/>
</dbReference>
<dbReference type="InterPro" id="IPR018200">
    <property type="entry name" value="USP_CS"/>
</dbReference>
<dbReference type="CDD" id="cd02257">
    <property type="entry name" value="Peptidase_C19"/>
    <property type="match status" value="1"/>
</dbReference>
<dbReference type="EMBL" id="JAHWGI010000718">
    <property type="protein sequence ID" value="KAK3917331.1"/>
    <property type="molecule type" value="Genomic_DNA"/>
</dbReference>
<reference evidence="5" key="1">
    <citation type="submission" date="2021-07" db="EMBL/GenBank/DDBJ databases">
        <authorList>
            <person name="Catto M.A."/>
            <person name="Jacobson A."/>
            <person name="Kennedy G."/>
            <person name="Labadie P."/>
            <person name="Hunt B.G."/>
            <person name="Srinivasan R."/>
        </authorList>
    </citation>
    <scope>NUCLEOTIDE SEQUENCE</scope>
    <source>
        <strain evidence="5">PL_HMW_Pooled</strain>
        <tissue evidence="5">Head</tissue>
    </source>
</reference>
<comment type="caution">
    <text evidence="5">The sequence shown here is derived from an EMBL/GenBank/DDBJ whole genome shotgun (WGS) entry which is preliminary data.</text>
</comment>
<feature type="region of interest" description="Disordered" evidence="3">
    <location>
        <begin position="642"/>
        <end position="685"/>
    </location>
</feature>
<dbReference type="Pfam" id="PF00443">
    <property type="entry name" value="UCH"/>
    <property type="match status" value="1"/>
</dbReference>
<keyword evidence="6" id="KW-1185">Reference proteome</keyword>
<dbReference type="InterPro" id="IPR028889">
    <property type="entry name" value="USP"/>
</dbReference>
<feature type="domain" description="USP" evidence="4">
    <location>
        <begin position="4"/>
        <end position="254"/>
    </location>
</feature>
<dbReference type="InterPro" id="IPR027806">
    <property type="entry name" value="HARBI1_dom"/>
</dbReference>
<dbReference type="PROSITE" id="PS50235">
    <property type="entry name" value="USP_3"/>
    <property type="match status" value="1"/>
</dbReference>
<protein>
    <submittedName>
        <fullName evidence="5">Ubiquitin carboxyl-terminal hydrolase 17-like protein 17</fullName>
    </submittedName>
</protein>
<evidence type="ECO:0000256" key="1">
    <source>
        <dbReference type="ARBA" id="ARBA00001968"/>
    </source>
</evidence>
<proteinExistence type="predicted"/>
<sequence>MRRAGFANAGQSCYVGAALQLLLHVEPLVELLAKNVDAGPITSALALLSLQHRSQRVVDPTPLILEMNKLDRDQFPLGEQQDSSEFLDWLLHRLSFECQEFADLFETVLSETVLNDSSSTLDERLENFLQDDSVESYCRTCFENKPKRKSLHVVKPASFLVINVARFQSPFRGVVTKSTMSLRMSDEISLQASKYVLKSFLYHVGANIHGGHYIAVCKEDGHWRKFNDETVTEVVDISDQLFEQNNCVLLFELLETEAVCTPSRSGEKLWTASPLKSKETPKSVFGKTGAGRRLHWGDDDTGKALNNEMAESKKDSCAIDDRVVSSNTRKLRTPLTTYEKCVLGDPDDFHYFTGLTPGEFQVLYDLLGGDEVCSRLKYVVGSNTPLNSRTIKISLKGRLFLVLVRMRRDLTLRDISFVLGLSVPLASAIFKTWVRFISITLQELEEALAVSAEKQNRDKPRCFTPYKNLRIIIDCTEFPIERSSNMQQQSNTFSDYKHGNTAKALIGISCYGGVSYVSECFEGRMSDQEIVIKSGFLKILKPGDVVMADRGFKIEEVLKKQGCKLIKPPEKKRGQTTGFTSRAEVATKSIASVRIYVEHVMGRIKDWSILANRVELLLLPYLGDMVKIAAWLHNFSKCYIGQKKPQNPTDEKKAEDNKKKEEKKKTGKNNLKVENKKKEGQHILR</sequence>